<gene>
    <name evidence="3" type="ORF">CALCODRAFT_442806</name>
</gene>
<evidence type="ECO:0000313" key="4">
    <source>
        <dbReference type="Proteomes" id="UP000076842"/>
    </source>
</evidence>
<dbReference type="OrthoDB" id="541052at2759"/>
<dbReference type="InterPro" id="IPR006598">
    <property type="entry name" value="CAP10"/>
</dbReference>
<keyword evidence="4" id="KW-1185">Reference proteome</keyword>
<dbReference type="InParanoid" id="A0A165CXH4"/>
<dbReference type="AlphaFoldDB" id="A0A165CXH4"/>
<dbReference type="PANTHER" id="PTHR12203">
    <property type="entry name" value="KDEL LYS-ASP-GLU-LEU CONTAINING - RELATED"/>
    <property type="match status" value="1"/>
</dbReference>
<dbReference type="EMBL" id="KV424099">
    <property type="protein sequence ID" value="KZT51609.1"/>
    <property type="molecule type" value="Genomic_DNA"/>
</dbReference>
<dbReference type="GO" id="GO:0016740">
    <property type="term" value="F:transferase activity"/>
    <property type="evidence" value="ECO:0007669"/>
    <property type="project" value="UniProtKB-KW"/>
</dbReference>
<dbReference type="Proteomes" id="UP000076842">
    <property type="component" value="Unassembled WGS sequence"/>
</dbReference>
<dbReference type="InterPro" id="IPR051091">
    <property type="entry name" value="O-Glucosyltr/Glycosyltrsf_90"/>
</dbReference>
<keyword evidence="3" id="KW-0808">Transferase</keyword>
<organism evidence="3 4">
    <name type="scientific">Calocera cornea HHB12733</name>
    <dbReference type="NCBI Taxonomy" id="1353952"/>
    <lineage>
        <taxon>Eukaryota</taxon>
        <taxon>Fungi</taxon>
        <taxon>Dikarya</taxon>
        <taxon>Basidiomycota</taxon>
        <taxon>Agaricomycotina</taxon>
        <taxon>Dacrymycetes</taxon>
        <taxon>Dacrymycetales</taxon>
        <taxon>Dacrymycetaceae</taxon>
        <taxon>Calocera</taxon>
    </lineage>
</organism>
<sequence length="599" mass="68334">MDPVPANPLALLEQDRDAAYRLYGEAAIDEVLDDLYNRKVEEKKKGLFGFKGQPVTPAHLEEHLYLPNGLLLVNPRGRHPIYDLVEKAESHWKAKVDRQSRTLGQAVAEYRSRWNRYPPKGFDKWWAYVQKHKVPLPDEYDQIMRDLSPYFAYSPSDLRKLQQEQQAKEFTYTIASIPGADGKPGRLEIVSDDRSLWEDAVKEAQKEVEQALVAATGAWEATFSIHDGPQDNWNWEFGELMRETIVAGQFLDLDTKPLKDDIGWAGGCPPNTPLRTSPLTIAPPSLPNPTSAPKHFIHDHRQSMSPCLHPSHTHHVGTLSSYRAGKGPGPQGRRQLVFSLCKTELHGDIIMVPAERWQEEPEDPTPWEEKDARLLWRGSTTGTSMSPNTPWRTSQRIRLMSLLSNMNGTHPVLQPFSPAHAVGEPALLEAAWLNPLLTDVSFTKAPIQCSEGVCEELREMFEWRSRMDPADMWKYKYLLDVDGNGWSARFHHLLSSSSVVLKSTVFPEWYTDRIQPWVHYVPVQVDLSDLYDIVTFFRGDVARGGRGAHEELARKIGVQGAGWARSSWRREDMVAYTFRLFLEYGRLMNDDRGSMDFRP</sequence>
<dbReference type="SMART" id="SM00672">
    <property type="entry name" value="CAP10"/>
    <property type="match status" value="1"/>
</dbReference>
<dbReference type="PANTHER" id="PTHR12203:SF118">
    <property type="entry name" value="BETA-1,2-XYLOSYLTRANSFERASE 1"/>
    <property type="match status" value="1"/>
</dbReference>
<evidence type="ECO:0000256" key="1">
    <source>
        <dbReference type="SAM" id="MobiDB-lite"/>
    </source>
</evidence>
<protein>
    <submittedName>
        <fullName evidence="3">Glycosyltransferase family 90 protein</fullName>
    </submittedName>
</protein>
<proteinExistence type="predicted"/>
<feature type="domain" description="Glycosyl transferase CAP10" evidence="2">
    <location>
        <begin position="306"/>
        <end position="591"/>
    </location>
</feature>
<dbReference type="Pfam" id="PF05686">
    <property type="entry name" value="Glyco_transf_90"/>
    <property type="match status" value="1"/>
</dbReference>
<evidence type="ECO:0000313" key="3">
    <source>
        <dbReference type="EMBL" id="KZT51609.1"/>
    </source>
</evidence>
<accession>A0A165CXH4</accession>
<reference evidence="3 4" key="1">
    <citation type="journal article" date="2016" name="Mol. Biol. Evol.">
        <title>Comparative Genomics of Early-Diverging Mushroom-Forming Fungi Provides Insights into the Origins of Lignocellulose Decay Capabilities.</title>
        <authorList>
            <person name="Nagy L.G."/>
            <person name="Riley R."/>
            <person name="Tritt A."/>
            <person name="Adam C."/>
            <person name="Daum C."/>
            <person name="Floudas D."/>
            <person name="Sun H."/>
            <person name="Yadav J.S."/>
            <person name="Pangilinan J."/>
            <person name="Larsson K.H."/>
            <person name="Matsuura K."/>
            <person name="Barry K."/>
            <person name="Labutti K."/>
            <person name="Kuo R."/>
            <person name="Ohm R.A."/>
            <person name="Bhattacharya S.S."/>
            <person name="Shirouzu T."/>
            <person name="Yoshinaga Y."/>
            <person name="Martin F.M."/>
            <person name="Grigoriev I.V."/>
            <person name="Hibbett D.S."/>
        </authorList>
    </citation>
    <scope>NUCLEOTIDE SEQUENCE [LARGE SCALE GENOMIC DNA]</scope>
    <source>
        <strain evidence="3 4">HHB12733</strain>
    </source>
</reference>
<evidence type="ECO:0000259" key="2">
    <source>
        <dbReference type="SMART" id="SM00672"/>
    </source>
</evidence>
<feature type="region of interest" description="Disordered" evidence="1">
    <location>
        <begin position="311"/>
        <end position="331"/>
    </location>
</feature>
<name>A0A165CXH4_9BASI</name>